<protein>
    <submittedName>
        <fullName evidence="3">Uncharacterized protein</fullName>
    </submittedName>
</protein>
<sequence>MEEVKGDLMKNLDIAIRADISMVLTSHTNDDDESCMAEEAQSTNSNEEIDIDALLKTLQEQVEESSSNTTCKGKGKGKVLRRPHKLNN</sequence>
<name>A0A9J5ZSW0_SOLCO</name>
<gene>
    <name evidence="3" type="ORF">H5410_015096</name>
</gene>
<dbReference type="EMBL" id="JACXVP010000003">
    <property type="protein sequence ID" value="KAG5615272.1"/>
    <property type="molecule type" value="Genomic_DNA"/>
</dbReference>
<feature type="coiled-coil region" evidence="1">
    <location>
        <begin position="37"/>
        <end position="64"/>
    </location>
</feature>
<keyword evidence="4" id="KW-1185">Reference proteome</keyword>
<evidence type="ECO:0000256" key="1">
    <source>
        <dbReference type="SAM" id="Coils"/>
    </source>
</evidence>
<reference evidence="3 4" key="1">
    <citation type="submission" date="2020-09" db="EMBL/GenBank/DDBJ databases">
        <title>De no assembly of potato wild relative species, Solanum commersonii.</title>
        <authorList>
            <person name="Cho K."/>
        </authorList>
    </citation>
    <scope>NUCLEOTIDE SEQUENCE [LARGE SCALE GENOMIC DNA]</scope>
    <source>
        <strain evidence="3">LZ3.2</strain>
        <tissue evidence="3">Leaf</tissue>
    </source>
</reference>
<proteinExistence type="predicted"/>
<dbReference type="AlphaFoldDB" id="A0A9J5ZSW0"/>
<feature type="region of interest" description="Disordered" evidence="2">
    <location>
        <begin position="64"/>
        <end position="88"/>
    </location>
</feature>
<feature type="compositionally biased region" description="Basic residues" evidence="2">
    <location>
        <begin position="73"/>
        <end position="88"/>
    </location>
</feature>
<evidence type="ECO:0000256" key="2">
    <source>
        <dbReference type="SAM" id="MobiDB-lite"/>
    </source>
</evidence>
<dbReference type="Proteomes" id="UP000824120">
    <property type="component" value="Chromosome 3"/>
</dbReference>
<organism evidence="3 4">
    <name type="scientific">Solanum commersonii</name>
    <name type="common">Commerson's wild potato</name>
    <name type="synonym">Commerson's nightshade</name>
    <dbReference type="NCBI Taxonomy" id="4109"/>
    <lineage>
        <taxon>Eukaryota</taxon>
        <taxon>Viridiplantae</taxon>
        <taxon>Streptophyta</taxon>
        <taxon>Embryophyta</taxon>
        <taxon>Tracheophyta</taxon>
        <taxon>Spermatophyta</taxon>
        <taxon>Magnoliopsida</taxon>
        <taxon>eudicotyledons</taxon>
        <taxon>Gunneridae</taxon>
        <taxon>Pentapetalae</taxon>
        <taxon>asterids</taxon>
        <taxon>lamiids</taxon>
        <taxon>Solanales</taxon>
        <taxon>Solanaceae</taxon>
        <taxon>Solanoideae</taxon>
        <taxon>Solaneae</taxon>
        <taxon>Solanum</taxon>
    </lineage>
</organism>
<evidence type="ECO:0000313" key="3">
    <source>
        <dbReference type="EMBL" id="KAG5615272.1"/>
    </source>
</evidence>
<evidence type="ECO:0000313" key="4">
    <source>
        <dbReference type="Proteomes" id="UP000824120"/>
    </source>
</evidence>
<comment type="caution">
    <text evidence="3">The sequence shown here is derived from an EMBL/GenBank/DDBJ whole genome shotgun (WGS) entry which is preliminary data.</text>
</comment>
<keyword evidence="1" id="KW-0175">Coiled coil</keyword>
<accession>A0A9J5ZSW0</accession>